<reference evidence="15 16" key="1">
    <citation type="submission" date="2009-06" db="EMBL/GenBank/DDBJ databases">
        <title>Complete sequence of Thermotogales bacterium TBF 19.5.1.</title>
        <authorList>
            <consortium name="US DOE Joint Genome Institute"/>
            <person name="Lucas S."/>
            <person name="Copeland A."/>
            <person name="Lapidus A."/>
            <person name="Glavina del Rio T."/>
            <person name="Tice H."/>
            <person name="Bruce D."/>
            <person name="Goodwin L."/>
            <person name="Pitluck S."/>
            <person name="Chertkov O."/>
            <person name="Brettin T."/>
            <person name="Detter J.C."/>
            <person name="Han C."/>
            <person name="Schmutz J."/>
            <person name="Larimer F."/>
            <person name="Land M."/>
            <person name="Hauser L."/>
            <person name="Kyrpides N."/>
            <person name="Ovchinnikova G."/>
            <person name="Noll K."/>
        </authorList>
    </citation>
    <scope>NUCLEOTIDE SEQUENCE [LARGE SCALE GENOMIC DNA]</scope>
    <source>
        <strain evidence="16">ATCC BAA-1733 / DSM 21960 / TBF 19.5.1</strain>
    </source>
</reference>
<evidence type="ECO:0000256" key="8">
    <source>
        <dbReference type="ARBA" id="ARBA00053423"/>
    </source>
</evidence>
<sequence>MAAAKKDYYEVLGVSRGASQEEIKKAYRKLVKQWHPDTYKGSDKKYAEEKFKEIQEAYEVLIDPQKRGMYDRFGYVGEPSYTGSGQTAGPGGGFFDDIFSDFQDVFDVFFGGSRTRSRKERTARPVKGDDIYANVSVDLKDAITGKSVFLEYDRKVTCNACNGTGAEGGTSFRTCPRCGGSGMITEEHRSLFGIFSNTHTCEVCNGTGRIVDQRCSTCGGSGYTREKHRVKINIPPGVEDRATIRISGHGHAGKNGGPNGDLYVTVRVKMPPEFKRSGNDLLYSVEIDYTQAALGTTVQIPLPEGGTENLRIPAGTNPGTIFRLKGFGAPSVTSGKRGDIIVTVKVSIPKPSRKEKKLLEEIAKLKGLG</sequence>
<dbReference type="GO" id="GO:0005524">
    <property type="term" value="F:ATP binding"/>
    <property type="evidence" value="ECO:0007669"/>
    <property type="project" value="InterPro"/>
</dbReference>
<evidence type="ECO:0000256" key="1">
    <source>
        <dbReference type="ARBA" id="ARBA00022705"/>
    </source>
</evidence>
<dbReference type="PROSITE" id="PS00636">
    <property type="entry name" value="DNAJ_1"/>
    <property type="match status" value="1"/>
</dbReference>
<dbReference type="Gene3D" id="2.10.230.10">
    <property type="entry name" value="Heat shock protein DnaJ, cysteine-rich domain"/>
    <property type="match status" value="1"/>
</dbReference>
<dbReference type="FunFam" id="2.60.260.20:FF:000013">
    <property type="entry name" value="DnaJ subfamily B member 11"/>
    <property type="match status" value="1"/>
</dbReference>
<keyword evidence="5 11" id="KW-0862">Zinc</keyword>
<dbReference type="KEGG" id="kol:Kole_1386"/>
<feature type="binding site" evidence="11">
    <location>
        <position position="175"/>
    </location>
    <ligand>
        <name>Zn(2+)</name>
        <dbReference type="ChEBI" id="CHEBI:29105"/>
        <label>2</label>
    </ligand>
</feature>
<dbReference type="GO" id="GO:0006260">
    <property type="term" value="P:DNA replication"/>
    <property type="evidence" value="ECO:0007669"/>
    <property type="project" value="UniProtKB-KW"/>
</dbReference>
<dbReference type="InterPro" id="IPR012724">
    <property type="entry name" value="DnaJ"/>
</dbReference>
<feature type="domain" description="CR-type" evidence="14">
    <location>
        <begin position="145"/>
        <end position="227"/>
    </location>
</feature>
<evidence type="ECO:0000256" key="7">
    <source>
        <dbReference type="ARBA" id="ARBA00023186"/>
    </source>
</evidence>
<dbReference type="Pfam" id="PF00684">
    <property type="entry name" value="DnaJ_CXXCXGXG"/>
    <property type="match status" value="1"/>
</dbReference>
<dbReference type="InterPro" id="IPR002939">
    <property type="entry name" value="DnaJ_C"/>
</dbReference>
<dbReference type="FunFam" id="2.10.230.10:FF:000002">
    <property type="entry name" value="Molecular chaperone DnaJ"/>
    <property type="match status" value="1"/>
</dbReference>
<dbReference type="InterPro" id="IPR001623">
    <property type="entry name" value="DnaJ_domain"/>
</dbReference>
<evidence type="ECO:0000256" key="9">
    <source>
        <dbReference type="ARBA" id="ARBA00061004"/>
    </source>
</evidence>
<dbReference type="HOGENOM" id="CLU_017633_0_7_0"/>
<feature type="repeat" description="CXXCXGXG motif" evidence="11">
    <location>
        <begin position="158"/>
        <end position="165"/>
    </location>
</feature>
<feature type="binding site" evidence="11">
    <location>
        <position position="215"/>
    </location>
    <ligand>
        <name>Zn(2+)</name>
        <dbReference type="ChEBI" id="CHEBI:29105"/>
        <label>1</label>
    </ligand>
</feature>
<evidence type="ECO:0000256" key="6">
    <source>
        <dbReference type="ARBA" id="ARBA00023016"/>
    </source>
</evidence>
<dbReference type="PRINTS" id="PR00625">
    <property type="entry name" value="JDOMAIN"/>
</dbReference>
<dbReference type="EMBL" id="CP001634">
    <property type="protein sequence ID" value="ACR80079.1"/>
    <property type="molecule type" value="Genomic_DNA"/>
</dbReference>
<feature type="binding site" evidence="11">
    <location>
        <position position="158"/>
    </location>
    <ligand>
        <name>Zn(2+)</name>
        <dbReference type="ChEBI" id="CHEBI:29105"/>
        <label>1</label>
    </ligand>
</feature>
<dbReference type="GO" id="GO:0031072">
    <property type="term" value="F:heat shock protein binding"/>
    <property type="evidence" value="ECO:0007669"/>
    <property type="project" value="InterPro"/>
</dbReference>
<evidence type="ECO:0000256" key="5">
    <source>
        <dbReference type="ARBA" id="ARBA00022833"/>
    </source>
</evidence>
<dbReference type="Pfam" id="PF00226">
    <property type="entry name" value="DnaJ"/>
    <property type="match status" value="1"/>
</dbReference>
<dbReference type="SMART" id="SM00271">
    <property type="entry name" value="DnaJ"/>
    <property type="match status" value="1"/>
</dbReference>
<dbReference type="GO" id="GO:0042026">
    <property type="term" value="P:protein refolding"/>
    <property type="evidence" value="ECO:0007669"/>
    <property type="project" value="TreeGrafter"/>
</dbReference>
<dbReference type="SUPFAM" id="SSF49493">
    <property type="entry name" value="HSP40/DnaJ peptide-binding domain"/>
    <property type="match status" value="2"/>
</dbReference>
<dbReference type="OrthoDB" id="9779889at2"/>
<dbReference type="SUPFAM" id="SSF57938">
    <property type="entry name" value="DnaJ/Hsp40 cysteine-rich domain"/>
    <property type="match status" value="1"/>
</dbReference>
<feature type="domain" description="J" evidence="13">
    <location>
        <begin position="7"/>
        <end position="74"/>
    </location>
</feature>
<evidence type="ECO:0000259" key="13">
    <source>
        <dbReference type="PROSITE" id="PS50076"/>
    </source>
</evidence>
<dbReference type="AlphaFoldDB" id="C5CDR7"/>
<evidence type="ECO:0000256" key="12">
    <source>
        <dbReference type="PROSITE-ProRule" id="PRU00546"/>
    </source>
</evidence>
<accession>C5CDR7</accession>
<keyword evidence="1 11" id="KW-0235">DNA replication</keyword>
<dbReference type="InterPro" id="IPR001305">
    <property type="entry name" value="HSP_DnaJ_Cys-rich_dom"/>
</dbReference>
<comment type="similarity">
    <text evidence="9 11">Belongs to the DnaJ family.</text>
</comment>
<feature type="binding site" evidence="11">
    <location>
        <position position="201"/>
    </location>
    <ligand>
        <name>Zn(2+)</name>
        <dbReference type="ChEBI" id="CHEBI:29105"/>
        <label>2</label>
    </ligand>
</feature>
<comment type="cofactor">
    <cofactor evidence="11">
        <name>Zn(2+)</name>
        <dbReference type="ChEBI" id="CHEBI:29105"/>
    </cofactor>
    <text evidence="11">Binds 2 Zn(2+) ions per monomer.</text>
</comment>
<keyword evidence="3 11" id="KW-0677">Repeat</keyword>
<dbReference type="InterPro" id="IPR036410">
    <property type="entry name" value="HSP_DnaJ_Cys-rich_dom_sf"/>
</dbReference>
<keyword evidence="7 11" id="KW-0143">Chaperone</keyword>
<dbReference type="Gene3D" id="1.10.287.110">
    <property type="entry name" value="DnaJ domain"/>
    <property type="match status" value="1"/>
</dbReference>
<dbReference type="RefSeq" id="WP_015868726.1">
    <property type="nucleotide sequence ID" value="NC_012785.1"/>
</dbReference>
<feature type="binding site" evidence="11">
    <location>
        <position position="178"/>
    </location>
    <ligand>
        <name>Zn(2+)</name>
        <dbReference type="ChEBI" id="CHEBI:29105"/>
        <label>2</label>
    </ligand>
</feature>
<dbReference type="InterPro" id="IPR018253">
    <property type="entry name" value="DnaJ_domain_CS"/>
</dbReference>
<evidence type="ECO:0000256" key="11">
    <source>
        <dbReference type="HAMAP-Rule" id="MF_01152"/>
    </source>
</evidence>
<reference evidence="15 16" key="2">
    <citation type="journal article" date="2011" name="J. Bacteriol.">
        <title>Genome Sequence of Kosmotoga olearia Strain TBF 19.5.1, a Thermophilic Bacterium with a Wide Growth Temperature Range, Isolated from the Troll B Oil Platform in the North Sea.</title>
        <authorList>
            <person name="Swithers K.S."/>
            <person name="Dipippo J.L."/>
            <person name="Bruce D.C."/>
            <person name="Detter C."/>
            <person name="Tapia R."/>
            <person name="Han S."/>
            <person name="Goodwin L.A."/>
            <person name="Han J."/>
            <person name="Woyke T."/>
            <person name="Pitluck S."/>
            <person name="Pennacchio L."/>
            <person name="Nolan M."/>
            <person name="Mikhailova N."/>
            <person name="Land M.L."/>
            <person name="Nesbo C.L."/>
            <person name="Gogarten J.P."/>
            <person name="Noll K.M."/>
        </authorList>
    </citation>
    <scope>NUCLEOTIDE SEQUENCE [LARGE SCALE GENOMIC DNA]</scope>
    <source>
        <strain evidence="16">ATCC BAA-1733 / DSM 21960 / TBF 19.5.1</strain>
    </source>
</reference>
<dbReference type="PROSITE" id="PS51188">
    <property type="entry name" value="ZF_CR"/>
    <property type="match status" value="1"/>
</dbReference>
<feature type="binding site" evidence="11">
    <location>
        <position position="218"/>
    </location>
    <ligand>
        <name>Zn(2+)</name>
        <dbReference type="ChEBI" id="CHEBI:29105"/>
        <label>1</label>
    </ligand>
</feature>
<dbReference type="eggNOG" id="COG0484">
    <property type="taxonomic scope" value="Bacteria"/>
</dbReference>
<keyword evidence="11" id="KW-0963">Cytoplasm</keyword>
<feature type="repeat" description="CXXCXGXG motif" evidence="11">
    <location>
        <begin position="201"/>
        <end position="208"/>
    </location>
</feature>
<dbReference type="SUPFAM" id="SSF46565">
    <property type="entry name" value="Chaperone J-domain"/>
    <property type="match status" value="1"/>
</dbReference>
<feature type="binding site" evidence="11">
    <location>
        <position position="161"/>
    </location>
    <ligand>
        <name>Zn(2+)</name>
        <dbReference type="ChEBI" id="CHEBI:29105"/>
        <label>1</label>
    </ligand>
</feature>
<dbReference type="GO" id="GO:0009408">
    <property type="term" value="P:response to heat"/>
    <property type="evidence" value="ECO:0007669"/>
    <property type="project" value="InterPro"/>
</dbReference>
<dbReference type="Gene3D" id="2.60.260.20">
    <property type="entry name" value="Urease metallochaperone UreE, N-terminal domain"/>
    <property type="match status" value="2"/>
</dbReference>
<evidence type="ECO:0000256" key="10">
    <source>
        <dbReference type="ARBA" id="ARBA00067609"/>
    </source>
</evidence>
<evidence type="ECO:0000313" key="15">
    <source>
        <dbReference type="EMBL" id="ACR80079.1"/>
    </source>
</evidence>
<name>C5CDR7_KOSOT</name>
<dbReference type="InterPro" id="IPR036869">
    <property type="entry name" value="J_dom_sf"/>
</dbReference>
<keyword evidence="2 11" id="KW-0479">Metal-binding</keyword>
<comment type="domain">
    <text evidence="11">The J domain is necessary and sufficient to stimulate DnaK ATPase activity. Zinc center 1 plays an important role in the autonomous, DnaK-independent chaperone activity of DnaJ. Zinc center 2 is essential for interaction with DnaK and for DnaJ activity.</text>
</comment>
<dbReference type="CDD" id="cd06257">
    <property type="entry name" value="DnaJ"/>
    <property type="match status" value="1"/>
</dbReference>
<feature type="binding site" evidence="11">
    <location>
        <position position="204"/>
    </location>
    <ligand>
        <name>Zn(2+)</name>
        <dbReference type="ChEBI" id="CHEBI:29105"/>
        <label>2</label>
    </ligand>
</feature>
<feature type="repeat" description="CXXCXGXG motif" evidence="11">
    <location>
        <begin position="215"/>
        <end position="222"/>
    </location>
</feature>
<keyword evidence="4 11" id="KW-0863">Zinc-finger</keyword>
<proteinExistence type="inferred from homology"/>
<evidence type="ECO:0000256" key="2">
    <source>
        <dbReference type="ARBA" id="ARBA00022723"/>
    </source>
</evidence>
<evidence type="ECO:0000259" key="14">
    <source>
        <dbReference type="PROSITE" id="PS51188"/>
    </source>
</evidence>
<comment type="function">
    <text evidence="8 11">Participates actively in the response to hyperosmotic and heat shock by preventing the aggregation of stress-denatured proteins and by disaggregating proteins, also in an autonomous, DnaK-independent fashion. Unfolded proteins bind initially to DnaJ; upon interaction with the DnaJ-bound protein, DnaK hydrolyzes its bound ATP, resulting in the formation of a stable complex. GrpE releases ADP from DnaK; ATP binding to DnaK triggers the release of the substrate protein, thus completing the reaction cycle. Several rounds of ATP-dependent interactions between DnaJ, DnaK and GrpE are required for fully efficient folding. Also involved, together with DnaK and GrpE, in the DNA replication of plasmids through activation of initiation proteins.</text>
</comment>
<dbReference type="NCBIfam" id="TIGR02349">
    <property type="entry name" value="DnaJ_bact"/>
    <property type="match status" value="1"/>
</dbReference>
<feature type="zinc finger region" description="CR-type" evidence="12">
    <location>
        <begin position="145"/>
        <end position="227"/>
    </location>
</feature>
<evidence type="ECO:0000313" key="16">
    <source>
        <dbReference type="Proteomes" id="UP000002382"/>
    </source>
</evidence>
<dbReference type="HAMAP" id="MF_01152">
    <property type="entry name" value="DnaJ"/>
    <property type="match status" value="1"/>
</dbReference>
<comment type="subcellular location">
    <subcellularLocation>
        <location evidence="11">Cytoplasm</location>
    </subcellularLocation>
</comment>
<dbReference type="GO" id="GO:0051082">
    <property type="term" value="F:unfolded protein binding"/>
    <property type="evidence" value="ECO:0007669"/>
    <property type="project" value="UniProtKB-UniRule"/>
</dbReference>
<dbReference type="PROSITE" id="PS50076">
    <property type="entry name" value="DNAJ_2"/>
    <property type="match status" value="1"/>
</dbReference>
<dbReference type="InterPro" id="IPR008971">
    <property type="entry name" value="HSP40/DnaJ_pept-bd"/>
</dbReference>
<dbReference type="GO" id="GO:0005737">
    <property type="term" value="C:cytoplasm"/>
    <property type="evidence" value="ECO:0007669"/>
    <property type="project" value="UniProtKB-SubCell"/>
</dbReference>
<dbReference type="STRING" id="521045.Kole_1386"/>
<evidence type="ECO:0000256" key="4">
    <source>
        <dbReference type="ARBA" id="ARBA00022771"/>
    </source>
</evidence>
<dbReference type="Pfam" id="PF01556">
    <property type="entry name" value="DnaJ_C"/>
    <property type="match status" value="1"/>
</dbReference>
<dbReference type="PANTHER" id="PTHR43096">
    <property type="entry name" value="DNAJ HOMOLOG 1, MITOCHONDRIAL-RELATED"/>
    <property type="match status" value="1"/>
</dbReference>
<dbReference type="CDD" id="cd10719">
    <property type="entry name" value="DnaJ_zf"/>
    <property type="match status" value="1"/>
</dbReference>
<feature type="repeat" description="CXXCXGXG motif" evidence="11">
    <location>
        <begin position="175"/>
        <end position="182"/>
    </location>
</feature>
<dbReference type="Proteomes" id="UP000002382">
    <property type="component" value="Chromosome"/>
</dbReference>
<comment type="subunit">
    <text evidence="11">Homodimer.</text>
</comment>
<keyword evidence="16" id="KW-1185">Reference proteome</keyword>
<organism evidence="15 16">
    <name type="scientific">Kosmotoga olearia (strain ATCC BAA-1733 / DSM 21960 / TBF 19.5.1)</name>
    <dbReference type="NCBI Taxonomy" id="521045"/>
    <lineage>
        <taxon>Bacteria</taxon>
        <taxon>Thermotogati</taxon>
        <taxon>Thermotogota</taxon>
        <taxon>Thermotogae</taxon>
        <taxon>Kosmotogales</taxon>
        <taxon>Kosmotogaceae</taxon>
        <taxon>Kosmotoga</taxon>
    </lineage>
</organism>
<gene>
    <name evidence="11" type="primary">dnaJ</name>
    <name evidence="15" type="ordered locus">Kole_1386</name>
</gene>
<dbReference type="NCBIfam" id="NF008035">
    <property type="entry name" value="PRK10767.1"/>
    <property type="match status" value="1"/>
</dbReference>
<dbReference type="GO" id="GO:0008270">
    <property type="term" value="F:zinc ion binding"/>
    <property type="evidence" value="ECO:0007669"/>
    <property type="project" value="UniProtKB-UniRule"/>
</dbReference>
<evidence type="ECO:0000256" key="3">
    <source>
        <dbReference type="ARBA" id="ARBA00022737"/>
    </source>
</evidence>
<protein>
    <recommendedName>
        <fullName evidence="10 11">Chaperone protein DnaJ</fullName>
    </recommendedName>
</protein>
<keyword evidence="6 11" id="KW-0346">Stress response</keyword>
<dbReference type="PANTHER" id="PTHR43096:SF52">
    <property type="entry name" value="DNAJ HOMOLOG 1, MITOCHONDRIAL-RELATED"/>
    <property type="match status" value="1"/>
</dbReference>
<dbReference type="CDD" id="cd10747">
    <property type="entry name" value="DnaJ_C"/>
    <property type="match status" value="1"/>
</dbReference>
<dbReference type="FunFam" id="1.10.287.110:FF:000034">
    <property type="entry name" value="Chaperone protein DnaJ"/>
    <property type="match status" value="1"/>
</dbReference>